<dbReference type="GO" id="GO:0005737">
    <property type="term" value="C:cytoplasm"/>
    <property type="evidence" value="ECO:0007669"/>
    <property type="project" value="TreeGrafter"/>
</dbReference>
<comment type="caution">
    <text evidence="6">Lacks conserved residue(s) required for the propagation of feature annotation.</text>
</comment>
<dbReference type="InterPro" id="IPR050216">
    <property type="entry name" value="LRR_domain-containing"/>
</dbReference>
<dbReference type="GO" id="GO:0061630">
    <property type="term" value="F:ubiquitin protein ligase activity"/>
    <property type="evidence" value="ECO:0007669"/>
    <property type="project" value="UniProtKB-EC"/>
</dbReference>
<dbReference type="PROSITE" id="PS52053">
    <property type="entry name" value="NEL"/>
    <property type="match status" value="1"/>
</dbReference>
<dbReference type="Pfam" id="PF20178">
    <property type="entry name" value="ToxA_N"/>
    <property type="match status" value="1"/>
</dbReference>
<dbReference type="EMBL" id="FNTY01000002">
    <property type="protein sequence ID" value="SEE68426.1"/>
    <property type="molecule type" value="Genomic_DNA"/>
</dbReference>
<name>A0A1H5KUA3_9PSED</name>
<feature type="domain" description="NEL" evidence="7">
    <location>
        <begin position="1161"/>
        <end position="1281"/>
    </location>
</feature>
<dbReference type="PANTHER" id="PTHR48051:SF1">
    <property type="entry name" value="RAS SUPPRESSOR PROTEIN 1"/>
    <property type="match status" value="1"/>
</dbReference>
<dbReference type="Pfam" id="PF14496">
    <property type="entry name" value="NEL"/>
    <property type="match status" value="1"/>
</dbReference>
<keyword evidence="6" id="KW-1035">Host cytoplasm</keyword>
<dbReference type="Gene3D" id="3.80.10.10">
    <property type="entry name" value="Ribonuclease Inhibitor"/>
    <property type="match status" value="1"/>
</dbReference>
<dbReference type="PANTHER" id="PTHR48051">
    <property type="match status" value="1"/>
</dbReference>
<proteinExistence type="inferred from homology"/>
<evidence type="ECO:0000256" key="5">
    <source>
        <dbReference type="ARBA" id="ARBA00023026"/>
    </source>
</evidence>
<comment type="similarity">
    <text evidence="6">Belongs to the LRR-containing bacterial E3 ligase family.</text>
</comment>
<evidence type="ECO:0000259" key="7">
    <source>
        <dbReference type="PROSITE" id="PS52053"/>
    </source>
</evidence>
<evidence type="ECO:0000256" key="4">
    <source>
        <dbReference type="ARBA" id="ARBA00022737"/>
    </source>
</evidence>
<keyword evidence="4" id="KW-0677">Repeat</keyword>
<dbReference type="RefSeq" id="WP_084322799.1">
    <property type="nucleotide sequence ID" value="NZ_FNTY01000002.1"/>
</dbReference>
<dbReference type="GO" id="GO:0005576">
    <property type="term" value="C:extracellular region"/>
    <property type="evidence" value="ECO:0007669"/>
    <property type="project" value="UniProtKB-UniRule"/>
</dbReference>
<protein>
    <recommendedName>
        <fullName evidence="2">RING-type E3 ubiquitin transferase</fullName>
        <ecNumber evidence="2">2.3.2.27</ecNumber>
    </recommendedName>
</protein>
<gene>
    <name evidence="8" type="ORF">SAMN04490194_3495</name>
</gene>
<organism evidence="8 9">
    <name type="scientific">Pseudomonas migulae</name>
    <dbReference type="NCBI Taxonomy" id="78543"/>
    <lineage>
        <taxon>Bacteria</taxon>
        <taxon>Pseudomonadati</taxon>
        <taxon>Pseudomonadota</taxon>
        <taxon>Gammaproteobacteria</taxon>
        <taxon>Pseudomonadales</taxon>
        <taxon>Pseudomonadaceae</taxon>
        <taxon>Pseudomonas</taxon>
    </lineage>
</organism>
<dbReference type="GO" id="GO:0016567">
    <property type="term" value="P:protein ubiquitination"/>
    <property type="evidence" value="ECO:0007669"/>
    <property type="project" value="InterPro"/>
</dbReference>
<reference evidence="8 9" key="1">
    <citation type="submission" date="2016-10" db="EMBL/GenBank/DDBJ databases">
        <authorList>
            <person name="de Groot N.N."/>
        </authorList>
    </citation>
    <scope>NUCLEOTIDE SEQUENCE [LARGE SCALE GENOMIC DNA]</scope>
    <source>
        <strain evidence="8 9">BS3662</strain>
    </source>
</reference>
<keyword evidence="5" id="KW-0843">Virulence</keyword>
<dbReference type="GO" id="GO:0016874">
    <property type="term" value="F:ligase activity"/>
    <property type="evidence" value="ECO:0007669"/>
    <property type="project" value="UniProtKB-KW"/>
</dbReference>
<evidence type="ECO:0000256" key="1">
    <source>
        <dbReference type="ARBA" id="ARBA00000900"/>
    </source>
</evidence>
<dbReference type="SUPFAM" id="SSF52058">
    <property type="entry name" value="L domain-like"/>
    <property type="match status" value="1"/>
</dbReference>
<keyword evidence="8" id="KW-0436">Ligase</keyword>
<evidence type="ECO:0000313" key="9">
    <source>
        <dbReference type="Proteomes" id="UP000198985"/>
    </source>
</evidence>
<sequence>MKELPLDVAGPSPVPSLQMRDELKSAVDIALPQSPSQFGERLIKEKWGANIDPQTALLVTLDYHYKGHPAQEGIEQGQVASSRSLLQALLANYQTIGDGRFAETAFGLYTPPDIGPSVRIVQNVDEFADHGRGNHETYEGIYRQTAPQSYGPLTQIDLRPADFKRWVWELDLQGLYKTYLDHAWPSDDVLAAASPYPLRTSVKAAFVMTAWLQLHEQRLTQKGLELVLQAAGLPPDQSWETLTIKQLQAPTRVSSYVKAGRLKLYRYTATDIWALRDTASARVLLYIPGNSSPLHEFANATQMHHWIVAQGKVSTTKQALASHFAEGDREDGTFHAGVLTALDGMAQYPAKHRLTNNAGFFNNDGYWGPDEYIGYDDPPPATDPFAQLVLTMKQAAMASLDSIRSDAQVNRDNLSAVVEPLVQWINRFGPLALFVPGGEGILALAGLIDAGYGLDQVVNGKTSNERSEGVTRTVFGLLNALPIAAEVALKGETAVAHPEEGGVRPAPEMPVAPTLQPTSLTLPTRVELIRGIGSSVASLSDDVLAQIGKVSAIDDDMLRLMHTGHPPTPLLADTISRFKIDQDLGPGSAAEPFNSRYAALQHSEHEWVRLFQREYPGLPKNAIEQMLDRYGVNLQATPNVTEARQVFARLDSKARQYQQHVRLNRAYEGLYLRSAVNPESDTLALHSLQNLPGWPKSLRIDVLDQTAIGSVLDRSGPLDAADVRHLIKTRDHYLHHGMQTDLYHALLGVLSEDERSALHLVSLDPASELRLKIGDQALPRSEFRLGLGRMDARLPFDARGLRGGGFPATPQTEALTQQMMRLQLKEIYPEFTDAQADAVLQREGLNAQAHIEWLKQQLQQLDTDLTGWVDQVESDVHGMDLDFLTLNDPGAAGLNAAQIEAYNVQLGQIEIQSERAVRNELAEQLVDIWQQRGPQQDLLLAGDQVRGVKLDLDFENYHRLPNLNVRFNNVLELSMRGFHLTEEESLNGFLEGFPNLEVLNLESVDLSHFNRGSDAQRSLPPAINQMRHLTTLNLRSTNLTFSERAASQLTDLTRLRTLVLSDNPLGVPPLVLGMNDLRWLDLRRTRIRSCPVGIMDEPCLLSLDLRNNWINRVPQQVLNQAIARDRVLLQGNQLTDEDTLLRLVDHRRRTGINVWLSDPGPNYGNPIEWLREGDSGQREARASTWQRLAARPLGSRFLRIMDGLTLTADFRVDYFALQARMWRLLGDAEASEALWAQLVQDIEAAEVDPENPFTLFAALEDRARFYRDWETMGRPFPISAQ</sequence>
<evidence type="ECO:0000256" key="3">
    <source>
        <dbReference type="ARBA" id="ARBA00022614"/>
    </source>
</evidence>
<dbReference type="Proteomes" id="UP000198985">
    <property type="component" value="Unassembled WGS sequence"/>
</dbReference>
<dbReference type="InterPro" id="IPR032675">
    <property type="entry name" value="LRR_dom_sf"/>
</dbReference>
<dbReference type="EC" id="2.3.2.27" evidence="2"/>
<evidence type="ECO:0000256" key="2">
    <source>
        <dbReference type="ARBA" id="ARBA00012483"/>
    </source>
</evidence>
<keyword evidence="6" id="KW-0833">Ubl conjugation pathway</keyword>
<evidence type="ECO:0000313" key="8">
    <source>
        <dbReference type="EMBL" id="SEE68426.1"/>
    </source>
</evidence>
<evidence type="ECO:0000256" key="6">
    <source>
        <dbReference type="PROSITE-ProRule" id="PRU01398"/>
    </source>
</evidence>
<dbReference type="InterPro" id="IPR029487">
    <property type="entry name" value="NEL_dom"/>
</dbReference>
<accession>A0A1H5KUA3</accession>
<comment type="catalytic activity">
    <reaction evidence="1">
        <text>S-ubiquitinyl-[E2 ubiquitin-conjugating enzyme]-L-cysteine + [acceptor protein]-L-lysine = [E2 ubiquitin-conjugating enzyme]-L-cysteine + N(6)-ubiquitinyl-[acceptor protein]-L-lysine.</text>
        <dbReference type="EC" id="2.3.2.27"/>
    </reaction>
</comment>
<keyword evidence="6" id="KW-0964">Secreted</keyword>
<keyword evidence="3" id="KW-0433">Leucine-rich repeat</keyword>
<dbReference type="InterPro" id="IPR046673">
    <property type="entry name" value="ToxA_N"/>
</dbReference>